<keyword evidence="3" id="KW-0349">Heme</keyword>
<keyword evidence="2" id="KW-0575">Peroxidase</keyword>
<feature type="domain" description="Catalase core" evidence="8">
    <location>
        <begin position="2"/>
        <end position="254"/>
    </location>
</feature>
<sequence length="359" mass="41423">MFIHSQKRNPQTHLKDPNMVWDFFANHPMATHQFMFLYSERGLPDGFRHMHGYGSHTFKMVNDRNEFVWVKFHMRTDQGIKNLDPTKAKILAGEQPDYALADLYNAIAKKEYPSWTVYVQVVTHEQAKNLPFNPFDLTKVFSQKQFPLRRVGKITLNENAENYFAQIEQAAFSPAHMPPGIEASPDKMLQGRLFSYADTHLHRVGTNHHLIPVNNPETNKNVKVCMYQRDGAMQTGHNQGSAPNYYRNTFNGPDVTDRNKHLEHATFESGMAARHEASDDDNYSQPRVFYQKVLDERGRAHMIDNIAEHLQQCTDQDIVRRSIAIFANVDDDLGRRLAQKLNIDTSKKTSPTTTVRSKY</sequence>
<dbReference type="SUPFAM" id="SSF56634">
    <property type="entry name" value="Heme-dependent catalase-like"/>
    <property type="match status" value="1"/>
</dbReference>
<dbReference type="AlphaFoldDB" id="A0A814HPN9"/>
<dbReference type="SMART" id="SM01060">
    <property type="entry name" value="Catalase"/>
    <property type="match status" value="1"/>
</dbReference>
<comment type="similarity">
    <text evidence="1">Belongs to the catalase family.</text>
</comment>
<organism evidence="9 10">
    <name type="scientific">Adineta ricciae</name>
    <name type="common">Rotifer</name>
    <dbReference type="NCBI Taxonomy" id="249248"/>
    <lineage>
        <taxon>Eukaryota</taxon>
        <taxon>Metazoa</taxon>
        <taxon>Spiralia</taxon>
        <taxon>Gnathifera</taxon>
        <taxon>Rotifera</taxon>
        <taxon>Eurotatoria</taxon>
        <taxon>Bdelloidea</taxon>
        <taxon>Adinetida</taxon>
        <taxon>Adinetidae</taxon>
        <taxon>Adineta</taxon>
    </lineage>
</organism>
<keyword evidence="4" id="KW-0479">Metal-binding</keyword>
<dbReference type="GO" id="GO:0005739">
    <property type="term" value="C:mitochondrion"/>
    <property type="evidence" value="ECO:0007669"/>
    <property type="project" value="TreeGrafter"/>
</dbReference>
<evidence type="ECO:0000256" key="2">
    <source>
        <dbReference type="ARBA" id="ARBA00022559"/>
    </source>
</evidence>
<dbReference type="GO" id="GO:0042744">
    <property type="term" value="P:hydrogen peroxide catabolic process"/>
    <property type="evidence" value="ECO:0007669"/>
    <property type="project" value="UniProtKB-KW"/>
</dbReference>
<dbReference type="GO" id="GO:0042542">
    <property type="term" value="P:response to hydrogen peroxide"/>
    <property type="evidence" value="ECO:0007669"/>
    <property type="project" value="TreeGrafter"/>
</dbReference>
<evidence type="ECO:0000256" key="5">
    <source>
        <dbReference type="ARBA" id="ARBA00023002"/>
    </source>
</evidence>
<dbReference type="PANTHER" id="PTHR11465:SF9">
    <property type="entry name" value="CATALASE"/>
    <property type="match status" value="1"/>
</dbReference>
<name>A0A814HPN9_ADIRI</name>
<dbReference type="PROSITE" id="PS51402">
    <property type="entry name" value="CATALASE_3"/>
    <property type="match status" value="1"/>
</dbReference>
<dbReference type="GO" id="GO:0020037">
    <property type="term" value="F:heme binding"/>
    <property type="evidence" value="ECO:0007669"/>
    <property type="project" value="InterPro"/>
</dbReference>
<dbReference type="Proteomes" id="UP000663828">
    <property type="component" value="Unassembled WGS sequence"/>
</dbReference>
<dbReference type="Pfam" id="PF06628">
    <property type="entry name" value="Catalase-rel"/>
    <property type="match status" value="1"/>
</dbReference>
<reference evidence="9" key="1">
    <citation type="submission" date="2021-02" db="EMBL/GenBank/DDBJ databases">
        <authorList>
            <person name="Nowell W R."/>
        </authorList>
    </citation>
    <scope>NUCLEOTIDE SEQUENCE</scope>
</reference>
<dbReference type="InterPro" id="IPR011614">
    <property type="entry name" value="Catalase_core"/>
</dbReference>
<dbReference type="EMBL" id="CAJNOR010000817">
    <property type="protein sequence ID" value="CAF1014115.1"/>
    <property type="molecule type" value="Genomic_DNA"/>
</dbReference>
<dbReference type="InterPro" id="IPR010582">
    <property type="entry name" value="Catalase_immune_responsive"/>
</dbReference>
<keyword evidence="5" id="KW-0560">Oxidoreductase</keyword>
<dbReference type="PANTHER" id="PTHR11465">
    <property type="entry name" value="CATALASE"/>
    <property type="match status" value="1"/>
</dbReference>
<dbReference type="GO" id="GO:0004096">
    <property type="term" value="F:catalase activity"/>
    <property type="evidence" value="ECO:0007669"/>
    <property type="project" value="UniProtKB-EC"/>
</dbReference>
<evidence type="ECO:0000256" key="7">
    <source>
        <dbReference type="ARBA" id="ARBA00023324"/>
    </source>
</evidence>
<dbReference type="InterPro" id="IPR020835">
    <property type="entry name" value="Catalase_sf"/>
</dbReference>
<evidence type="ECO:0000256" key="1">
    <source>
        <dbReference type="ARBA" id="ARBA00005329"/>
    </source>
</evidence>
<dbReference type="InterPro" id="IPR002226">
    <property type="entry name" value="Catalase_haem_BS"/>
</dbReference>
<keyword evidence="6" id="KW-0408">Iron</keyword>
<evidence type="ECO:0000256" key="6">
    <source>
        <dbReference type="ARBA" id="ARBA00023004"/>
    </source>
</evidence>
<keyword evidence="7" id="KW-0376">Hydrogen peroxide</keyword>
<accession>A0A814HPN9</accession>
<gene>
    <name evidence="9" type="ORF">XAT740_LOCUS13880</name>
</gene>
<dbReference type="InterPro" id="IPR018028">
    <property type="entry name" value="Catalase"/>
</dbReference>
<evidence type="ECO:0000256" key="4">
    <source>
        <dbReference type="ARBA" id="ARBA00022723"/>
    </source>
</evidence>
<keyword evidence="10" id="KW-1185">Reference proteome</keyword>
<dbReference type="PROSITE" id="PS00437">
    <property type="entry name" value="CATALASE_1"/>
    <property type="match status" value="1"/>
</dbReference>
<evidence type="ECO:0000256" key="3">
    <source>
        <dbReference type="ARBA" id="ARBA00022617"/>
    </source>
</evidence>
<protein>
    <recommendedName>
        <fullName evidence="8">Catalase core domain-containing protein</fullName>
    </recommendedName>
</protein>
<evidence type="ECO:0000313" key="10">
    <source>
        <dbReference type="Proteomes" id="UP000663828"/>
    </source>
</evidence>
<proteinExistence type="inferred from homology"/>
<comment type="caution">
    <text evidence="9">The sequence shown here is derived from an EMBL/GenBank/DDBJ whole genome shotgun (WGS) entry which is preliminary data.</text>
</comment>
<evidence type="ECO:0000313" key="9">
    <source>
        <dbReference type="EMBL" id="CAF1014115.1"/>
    </source>
</evidence>
<dbReference type="GO" id="GO:0046872">
    <property type="term" value="F:metal ion binding"/>
    <property type="evidence" value="ECO:0007669"/>
    <property type="project" value="UniProtKB-KW"/>
</dbReference>
<dbReference type="Gene3D" id="2.40.180.10">
    <property type="entry name" value="Catalase core domain"/>
    <property type="match status" value="1"/>
</dbReference>
<evidence type="ECO:0000259" key="8">
    <source>
        <dbReference type="SMART" id="SM01060"/>
    </source>
</evidence>
<dbReference type="GO" id="GO:0005777">
    <property type="term" value="C:peroxisome"/>
    <property type="evidence" value="ECO:0007669"/>
    <property type="project" value="TreeGrafter"/>
</dbReference>
<dbReference type="Pfam" id="PF00199">
    <property type="entry name" value="Catalase"/>
    <property type="match status" value="1"/>
</dbReference>